<dbReference type="GO" id="GO:0032259">
    <property type="term" value="P:methylation"/>
    <property type="evidence" value="ECO:0007669"/>
    <property type="project" value="UniProtKB-KW"/>
</dbReference>
<name>A0AAJ0FQL2_9PEZI</name>
<keyword evidence="3" id="KW-1185">Reference proteome</keyword>
<dbReference type="InterPro" id="IPR029063">
    <property type="entry name" value="SAM-dependent_MTases_sf"/>
</dbReference>
<comment type="similarity">
    <text evidence="1">Belongs to the methyltransferase superfamily. LaeA methyltransferase family.</text>
</comment>
<comment type="caution">
    <text evidence="2">The sequence shown here is derived from an EMBL/GenBank/DDBJ whole genome shotgun (WGS) entry which is preliminary data.</text>
</comment>
<dbReference type="CDD" id="cd02440">
    <property type="entry name" value="AdoMet_MTases"/>
    <property type="match status" value="1"/>
</dbReference>
<evidence type="ECO:0000313" key="3">
    <source>
        <dbReference type="Proteomes" id="UP001244011"/>
    </source>
</evidence>
<dbReference type="EMBL" id="MU838998">
    <property type="protein sequence ID" value="KAK1771373.1"/>
    <property type="molecule type" value="Genomic_DNA"/>
</dbReference>
<dbReference type="RefSeq" id="XP_060287586.1">
    <property type="nucleotide sequence ID" value="XM_060429524.1"/>
</dbReference>
<dbReference type="SUPFAM" id="SSF53335">
    <property type="entry name" value="S-adenosyl-L-methionine-dependent methyltransferases"/>
    <property type="match status" value="1"/>
</dbReference>
<sequence>MAEVGFIEPLPAETGVTSDYDPSVVESDFCSVTSSINEHIWEYGRRYQVFRYGRYPLPNDDEEINRELLKHVMFKEMLHGKLHLAPIGENPQKIIDLGTGSGEWAIEVGDNFPSARVIGVDLSRIQPVWLPPNVEFFVDDVEDEWMQPSDFDYVHLRVLCTTLQDPRKVMAKAFENLKPGGWIELQEFNPRIGCDDGSVPPDYPLQKFYDQLQTVFWEHYGFDIRFIEKAPACLEKLGFVNIQQRVFHLPIGAWPKDQHLRTLGAYFREVFAEMIPAMTASAFPEFGIDALETNELMQSIQVALGNRRFHSYVPVHFVWAQKPVS</sequence>
<dbReference type="PANTHER" id="PTHR43591">
    <property type="entry name" value="METHYLTRANSFERASE"/>
    <property type="match status" value="1"/>
</dbReference>
<gene>
    <name evidence="2" type="ORF">QBC33DRAFT_554543</name>
</gene>
<dbReference type="PANTHER" id="PTHR43591:SF10">
    <property type="entry name" value="ABC TRANSMEMBRANE TYPE-1 DOMAIN-CONTAINING PROTEIN-RELATED"/>
    <property type="match status" value="1"/>
</dbReference>
<accession>A0AAJ0FQL2</accession>
<protein>
    <submittedName>
        <fullName evidence="2">S-adenosyl-L-methionine-dependent methyltransferase</fullName>
    </submittedName>
</protein>
<organism evidence="2 3">
    <name type="scientific">Phialemonium atrogriseum</name>
    <dbReference type="NCBI Taxonomy" id="1093897"/>
    <lineage>
        <taxon>Eukaryota</taxon>
        <taxon>Fungi</taxon>
        <taxon>Dikarya</taxon>
        <taxon>Ascomycota</taxon>
        <taxon>Pezizomycotina</taxon>
        <taxon>Sordariomycetes</taxon>
        <taxon>Sordariomycetidae</taxon>
        <taxon>Cephalothecales</taxon>
        <taxon>Cephalothecaceae</taxon>
        <taxon>Phialemonium</taxon>
    </lineage>
</organism>
<dbReference type="Pfam" id="PF13489">
    <property type="entry name" value="Methyltransf_23"/>
    <property type="match status" value="1"/>
</dbReference>
<keyword evidence="2" id="KW-0489">Methyltransferase</keyword>
<dbReference type="AlphaFoldDB" id="A0AAJ0FQL2"/>
<proteinExistence type="inferred from homology"/>
<dbReference type="GO" id="GO:0008168">
    <property type="term" value="F:methyltransferase activity"/>
    <property type="evidence" value="ECO:0007669"/>
    <property type="project" value="UniProtKB-KW"/>
</dbReference>
<keyword evidence="2" id="KW-0808">Transferase</keyword>
<evidence type="ECO:0000256" key="1">
    <source>
        <dbReference type="ARBA" id="ARBA00038158"/>
    </source>
</evidence>
<dbReference type="GeneID" id="85312711"/>
<evidence type="ECO:0000313" key="2">
    <source>
        <dbReference type="EMBL" id="KAK1771373.1"/>
    </source>
</evidence>
<dbReference type="Proteomes" id="UP001244011">
    <property type="component" value="Unassembled WGS sequence"/>
</dbReference>
<reference evidence="2" key="1">
    <citation type="submission" date="2023-06" db="EMBL/GenBank/DDBJ databases">
        <title>Genome-scale phylogeny and comparative genomics of the fungal order Sordariales.</title>
        <authorList>
            <consortium name="Lawrence Berkeley National Laboratory"/>
            <person name="Hensen N."/>
            <person name="Bonometti L."/>
            <person name="Westerberg I."/>
            <person name="Brannstrom I.O."/>
            <person name="Guillou S."/>
            <person name="Cros-Aarteil S."/>
            <person name="Calhoun S."/>
            <person name="Haridas S."/>
            <person name="Kuo A."/>
            <person name="Mondo S."/>
            <person name="Pangilinan J."/>
            <person name="Riley R."/>
            <person name="Labutti K."/>
            <person name="Andreopoulos B."/>
            <person name="Lipzen A."/>
            <person name="Chen C."/>
            <person name="Yanf M."/>
            <person name="Daum C."/>
            <person name="Ng V."/>
            <person name="Clum A."/>
            <person name="Steindorff A."/>
            <person name="Ohm R."/>
            <person name="Martin F."/>
            <person name="Silar P."/>
            <person name="Natvig D."/>
            <person name="Lalanne C."/>
            <person name="Gautier V."/>
            <person name="Ament-Velasquez S.L."/>
            <person name="Kruys A."/>
            <person name="Hutchinson M.I."/>
            <person name="Powell A.J."/>
            <person name="Barry K."/>
            <person name="Miller A.N."/>
            <person name="Grigoriev I.V."/>
            <person name="Debuchy R."/>
            <person name="Gladieux P."/>
            <person name="Thoren M.H."/>
            <person name="Johannesson H."/>
        </authorList>
    </citation>
    <scope>NUCLEOTIDE SEQUENCE</scope>
    <source>
        <strain evidence="2">8032-3</strain>
    </source>
</reference>
<dbReference type="Gene3D" id="3.40.50.150">
    <property type="entry name" value="Vaccinia Virus protein VP39"/>
    <property type="match status" value="1"/>
</dbReference>